<proteinExistence type="predicted"/>
<name>A0A8T3YQQ1_9ARCH</name>
<feature type="domain" description="Small zinc finger protein HVO-2753-like zinc-binding pocket" evidence="1">
    <location>
        <begin position="5"/>
        <end position="47"/>
    </location>
</feature>
<dbReference type="PANTHER" id="PTHR40733">
    <property type="entry name" value="ZINC-RIBBON RNA-BINDING PROTEIN INVOLVED IN TRANSLATION-RELATED"/>
    <property type="match status" value="1"/>
</dbReference>
<evidence type="ECO:0000259" key="1">
    <source>
        <dbReference type="Pfam" id="PF07754"/>
    </source>
</evidence>
<sequence>MIKRCITTNKIVTNDFVEFHCPQCKERITRSLEARAKSLAYKCPGCGFTGP</sequence>
<dbReference type="InterPro" id="IPR044720">
    <property type="entry name" value="HVO_2753-like"/>
</dbReference>
<dbReference type="EMBL" id="JACQPB010000034">
    <property type="protein sequence ID" value="MBI4210489.1"/>
    <property type="molecule type" value="Genomic_DNA"/>
</dbReference>
<dbReference type="Pfam" id="PF07754">
    <property type="entry name" value="HVO_2753_ZBP"/>
    <property type="match status" value="1"/>
</dbReference>
<dbReference type="Proteomes" id="UP000732298">
    <property type="component" value="Unassembled WGS sequence"/>
</dbReference>
<evidence type="ECO:0000313" key="3">
    <source>
        <dbReference type="Proteomes" id="UP000732298"/>
    </source>
</evidence>
<reference evidence="2" key="1">
    <citation type="submission" date="2020-07" db="EMBL/GenBank/DDBJ databases">
        <title>Huge and variable diversity of episymbiotic CPR bacteria and DPANN archaea in groundwater ecosystems.</title>
        <authorList>
            <person name="He C.Y."/>
            <person name="Keren R."/>
            <person name="Whittaker M."/>
            <person name="Farag I.F."/>
            <person name="Doudna J."/>
            <person name="Cate J.H.D."/>
            <person name="Banfield J.F."/>
        </authorList>
    </citation>
    <scope>NUCLEOTIDE SEQUENCE</scope>
    <source>
        <strain evidence="2">NC_groundwater_1296_Ag_S-0.2um_52_80</strain>
    </source>
</reference>
<evidence type="ECO:0000313" key="2">
    <source>
        <dbReference type="EMBL" id="MBI4210489.1"/>
    </source>
</evidence>
<comment type="caution">
    <text evidence="2">The sequence shown here is derived from an EMBL/GenBank/DDBJ whole genome shotgun (WGS) entry which is preliminary data.</text>
</comment>
<protein>
    <submittedName>
        <fullName evidence="2">RNA-binding protein</fullName>
    </submittedName>
</protein>
<accession>A0A8T3YQQ1</accession>
<dbReference type="PANTHER" id="PTHR40733:SF1">
    <property type="entry name" value="SMALL ZINC FINGER PROTEIN HVO-2753-LIKE ZINC-BINDING POCKET DOMAIN-CONTAINING PROTEIN"/>
    <property type="match status" value="1"/>
</dbReference>
<dbReference type="AlphaFoldDB" id="A0A8T3YQQ1"/>
<gene>
    <name evidence="2" type="ORF">HY544_03220</name>
</gene>
<organism evidence="2 3">
    <name type="scientific">Candidatus Iainarchaeum sp</name>
    <dbReference type="NCBI Taxonomy" id="3101447"/>
    <lineage>
        <taxon>Archaea</taxon>
        <taxon>Candidatus Iainarchaeota</taxon>
        <taxon>Candidatus Iainarchaeia</taxon>
        <taxon>Candidatus Iainarchaeales</taxon>
        <taxon>Candidatus Iainarchaeaceae</taxon>
        <taxon>Candidatus Iainarchaeum</taxon>
    </lineage>
</organism>
<dbReference type="InterPro" id="IPR011668">
    <property type="entry name" value="HVO_2753-like_ZBP"/>
</dbReference>